<gene>
    <name evidence="2" type="ORF">ACFQ5K_06595</name>
</gene>
<evidence type="ECO:0000259" key="1">
    <source>
        <dbReference type="PROSITE" id="PS50965"/>
    </source>
</evidence>
<dbReference type="RefSeq" id="WP_125757788.1">
    <property type="nucleotide sequence ID" value="NZ_JBHTOK010000057.1"/>
</dbReference>
<dbReference type="Pfam" id="PF08378">
    <property type="entry name" value="NERD"/>
    <property type="match status" value="1"/>
</dbReference>
<evidence type="ECO:0000313" key="3">
    <source>
        <dbReference type="Proteomes" id="UP001597212"/>
    </source>
</evidence>
<dbReference type="Proteomes" id="UP001597212">
    <property type="component" value="Unassembled WGS sequence"/>
</dbReference>
<organism evidence="2 3">
    <name type="scientific">Lacticaseibacillus hegangensis</name>
    <dbReference type="NCBI Taxonomy" id="2486010"/>
    <lineage>
        <taxon>Bacteria</taxon>
        <taxon>Bacillati</taxon>
        <taxon>Bacillota</taxon>
        <taxon>Bacilli</taxon>
        <taxon>Lactobacillales</taxon>
        <taxon>Lactobacillaceae</taxon>
        <taxon>Lacticaseibacillus</taxon>
    </lineage>
</organism>
<proteinExistence type="predicted"/>
<keyword evidence="3" id="KW-1185">Reference proteome</keyword>
<reference evidence="3" key="1">
    <citation type="journal article" date="2019" name="Int. J. Syst. Evol. Microbiol.">
        <title>The Global Catalogue of Microorganisms (GCM) 10K type strain sequencing project: providing services to taxonomists for standard genome sequencing and annotation.</title>
        <authorList>
            <consortium name="The Broad Institute Genomics Platform"/>
            <consortium name="The Broad Institute Genome Sequencing Center for Infectious Disease"/>
            <person name="Wu L."/>
            <person name="Ma J."/>
        </authorList>
    </citation>
    <scope>NUCLEOTIDE SEQUENCE [LARGE SCALE GENOMIC DNA]</scope>
    <source>
        <strain evidence="3">CCM 8912</strain>
    </source>
</reference>
<accession>A0ABW4CWW2</accession>
<name>A0ABW4CWW2_9LACO</name>
<dbReference type="InterPro" id="IPR011528">
    <property type="entry name" value="NERD"/>
</dbReference>
<protein>
    <submittedName>
        <fullName evidence="2">Nuclease-related domain-containing protein</fullName>
    </submittedName>
</protein>
<dbReference type="EMBL" id="JBHTOK010000057">
    <property type="protein sequence ID" value="MFD1441035.1"/>
    <property type="molecule type" value="Genomic_DNA"/>
</dbReference>
<dbReference type="PROSITE" id="PS50965">
    <property type="entry name" value="NERD"/>
    <property type="match status" value="1"/>
</dbReference>
<evidence type="ECO:0000313" key="2">
    <source>
        <dbReference type="EMBL" id="MFD1441035.1"/>
    </source>
</evidence>
<sequence>MQERQYTNRGEYETYKMARALQEQYPEDGIKLYANLFLSLNDGEPNRQIDHLLLSHRGLFVLETKYWSGTIYHEITLTQLRRECAAFWPIIKDSLPGTIRNLNSSELFTLVAKSDEPLEGYANWHDPAQQVKTTMAKLHKFLKGHLQIPPFVHGFVLYVYPQSNANTIVDLNGRLDGDDDTKNADDEEFTGHNVTEPDGFSSLASFKDYYEHMPQTVMTAERTAEIAKCIETEIIE</sequence>
<comment type="caution">
    <text evidence="2">The sequence shown here is derived from an EMBL/GenBank/DDBJ whole genome shotgun (WGS) entry which is preliminary data.</text>
</comment>
<feature type="domain" description="NERD" evidence="1">
    <location>
        <begin position="9"/>
        <end position="110"/>
    </location>
</feature>